<dbReference type="PANTHER" id="PTHR21248">
    <property type="entry name" value="CARDIOLIPIN SYNTHASE"/>
    <property type="match status" value="1"/>
</dbReference>
<dbReference type="SUPFAM" id="SSF56024">
    <property type="entry name" value="Phospholipase D/nuclease"/>
    <property type="match status" value="2"/>
</dbReference>
<organism evidence="2 3">
    <name type="scientific">Paractinoplanes bogorensis</name>
    <dbReference type="NCBI Taxonomy" id="1610840"/>
    <lineage>
        <taxon>Bacteria</taxon>
        <taxon>Bacillati</taxon>
        <taxon>Actinomycetota</taxon>
        <taxon>Actinomycetes</taxon>
        <taxon>Micromonosporales</taxon>
        <taxon>Micromonosporaceae</taxon>
        <taxon>Paractinoplanes</taxon>
    </lineage>
</organism>
<dbReference type="SMART" id="SM00155">
    <property type="entry name" value="PLDc"/>
    <property type="match status" value="2"/>
</dbReference>
<dbReference type="Gene3D" id="3.30.870.10">
    <property type="entry name" value="Endonuclease Chain A"/>
    <property type="match status" value="2"/>
</dbReference>
<evidence type="ECO:0000259" key="1">
    <source>
        <dbReference type="PROSITE" id="PS50035"/>
    </source>
</evidence>
<dbReference type="InterPro" id="IPR025202">
    <property type="entry name" value="PLD-like_dom"/>
</dbReference>
<gene>
    <name evidence="2" type="ORF">KOI35_42440</name>
</gene>
<keyword evidence="3" id="KW-1185">Reference proteome</keyword>
<dbReference type="PROSITE" id="PS50035">
    <property type="entry name" value="PLD"/>
    <property type="match status" value="2"/>
</dbReference>
<dbReference type="RefSeq" id="WP_215795405.1">
    <property type="nucleotide sequence ID" value="NZ_JAHKKG010000018.1"/>
</dbReference>
<sequence>MPVPGGFFLLRDVQPAPFAAMPQPGEYRHVFSYRDSDPGIQQAAVELVRRAKKKIFLASFRIGDKALLNALFEAVERLRGGVYVITAWNEQSLARGLSALEEYAGADIAAQRHRFEQMTKRGIFVRGYDNCHAKFLVVDDSAALVSSANLETSALIDRPERKVTGESGILTTDASEARRLARFFTRMWNADCRWEAPPGQAYALARRRPTISPCRPNPPLDGRAGVIWTHDDERHILRAIHDVMDRARQEVLLATFGLRGLISQPELLHERITAAVERGVKVTLLCRARNNLSSHRDEALALSALGVRVVGDSLNHAKGVIADGRHGALFSANLDGEHGLTSGAEVGMRLDGSPVLAEAERYIRHAIEHADLEFAVSPTQAQLNVRLGAEWRQPWAGPAVAKVDVADQAWRALEAAEPPVLYTQSRGVTRLHAGGGEWALEGSRLTMSRTPQRAFQTRDLMNSWWVRSEAEERRGFCATVLVRQ</sequence>
<dbReference type="Pfam" id="PF13091">
    <property type="entry name" value="PLDc_2"/>
    <property type="match status" value="2"/>
</dbReference>
<dbReference type="Proteomes" id="UP001519654">
    <property type="component" value="Unassembled WGS sequence"/>
</dbReference>
<reference evidence="2 3" key="1">
    <citation type="submission" date="2021-06" db="EMBL/GenBank/DDBJ databases">
        <title>Actinoplanes lichenicola sp. nov., and Actinoplanes ovalisporus sp. nov., isolated from lichen in Thailand.</title>
        <authorList>
            <person name="Saeng-In P."/>
            <person name="Kanchanasin P."/>
            <person name="Yuki M."/>
            <person name="Kudo T."/>
            <person name="Ohkuma M."/>
            <person name="Phongsopitanun W."/>
            <person name="Tanasupawat S."/>
        </authorList>
    </citation>
    <scope>NUCLEOTIDE SEQUENCE [LARGE SCALE GENOMIC DNA]</scope>
    <source>
        <strain evidence="2 3">NBRC 110975</strain>
    </source>
</reference>
<feature type="domain" description="PLD phosphodiesterase" evidence="1">
    <location>
        <begin position="311"/>
        <end position="338"/>
    </location>
</feature>
<dbReference type="InterPro" id="IPR001736">
    <property type="entry name" value="PLipase_D/transphosphatidylase"/>
</dbReference>
<protein>
    <submittedName>
        <fullName evidence="2">Phosphatidylserine/phosphatidylglycerophosphate/ cardiolipin synthase family protein</fullName>
    </submittedName>
</protein>
<name>A0ABS5Z3A0_9ACTN</name>
<dbReference type="PANTHER" id="PTHR21248:SF22">
    <property type="entry name" value="PHOSPHOLIPASE D"/>
    <property type="match status" value="1"/>
</dbReference>
<evidence type="ECO:0000313" key="3">
    <source>
        <dbReference type="Proteomes" id="UP001519654"/>
    </source>
</evidence>
<accession>A0ABS5Z3A0</accession>
<dbReference type="EMBL" id="JAHKKG010000018">
    <property type="protein sequence ID" value="MBU2670180.1"/>
    <property type="molecule type" value="Genomic_DNA"/>
</dbReference>
<evidence type="ECO:0000313" key="2">
    <source>
        <dbReference type="EMBL" id="MBU2670180.1"/>
    </source>
</evidence>
<proteinExistence type="predicted"/>
<comment type="caution">
    <text evidence="2">The sequence shown here is derived from an EMBL/GenBank/DDBJ whole genome shotgun (WGS) entry which is preliminary data.</text>
</comment>
<feature type="domain" description="PLD phosphodiesterase" evidence="1">
    <location>
        <begin position="132"/>
        <end position="154"/>
    </location>
</feature>